<protein>
    <submittedName>
        <fullName evidence="2">Uncharacterized protein</fullName>
    </submittedName>
</protein>
<evidence type="ECO:0000256" key="1">
    <source>
        <dbReference type="SAM" id="MobiDB-lite"/>
    </source>
</evidence>
<feature type="non-terminal residue" evidence="2">
    <location>
        <position position="1"/>
    </location>
</feature>
<feature type="region of interest" description="Disordered" evidence="1">
    <location>
        <begin position="34"/>
        <end position="79"/>
    </location>
</feature>
<name>X6MBZ0_RETFI</name>
<proteinExistence type="predicted"/>
<dbReference type="AlphaFoldDB" id="X6MBZ0"/>
<keyword evidence="3" id="KW-1185">Reference proteome</keyword>
<dbReference type="EMBL" id="ASPP01022369">
    <property type="protein sequence ID" value="ETO11533.1"/>
    <property type="molecule type" value="Genomic_DNA"/>
</dbReference>
<comment type="caution">
    <text evidence="2">The sequence shown here is derived from an EMBL/GenBank/DDBJ whole genome shotgun (WGS) entry which is preliminary data.</text>
</comment>
<sequence>TDFTLYEEKKIRTQKSTLKRQLCEIRIDSCHHVGVDGKKNTQNRKEQEDDKEKIKSFTPKKKTENINSKTRDTNDNDNDGRNVICCLLYDKIINFWISKVNTNFINLIDTGNVVEIEFSIFNDDC</sequence>
<accession>X6MBZ0</accession>
<reference evidence="2 3" key="1">
    <citation type="journal article" date="2013" name="Curr. Biol.">
        <title>The Genome of the Foraminiferan Reticulomyxa filosa.</title>
        <authorList>
            <person name="Glockner G."/>
            <person name="Hulsmann N."/>
            <person name="Schleicher M."/>
            <person name="Noegel A.A."/>
            <person name="Eichinger L."/>
            <person name="Gallinger C."/>
            <person name="Pawlowski J."/>
            <person name="Sierra R."/>
            <person name="Euteneuer U."/>
            <person name="Pillet L."/>
            <person name="Moustafa A."/>
            <person name="Platzer M."/>
            <person name="Groth M."/>
            <person name="Szafranski K."/>
            <person name="Schliwa M."/>
        </authorList>
    </citation>
    <scope>NUCLEOTIDE SEQUENCE [LARGE SCALE GENOMIC DNA]</scope>
</reference>
<evidence type="ECO:0000313" key="3">
    <source>
        <dbReference type="Proteomes" id="UP000023152"/>
    </source>
</evidence>
<evidence type="ECO:0000313" key="2">
    <source>
        <dbReference type="EMBL" id="ETO11533.1"/>
    </source>
</evidence>
<dbReference type="Proteomes" id="UP000023152">
    <property type="component" value="Unassembled WGS sequence"/>
</dbReference>
<gene>
    <name evidence="2" type="ORF">RFI_25843</name>
</gene>
<organism evidence="2 3">
    <name type="scientific">Reticulomyxa filosa</name>
    <dbReference type="NCBI Taxonomy" id="46433"/>
    <lineage>
        <taxon>Eukaryota</taxon>
        <taxon>Sar</taxon>
        <taxon>Rhizaria</taxon>
        <taxon>Retaria</taxon>
        <taxon>Foraminifera</taxon>
        <taxon>Monothalamids</taxon>
        <taxon>Reticulomyxidae</taxon>
        <taxon>Reticulomyxa</taxon>
    </lineage>
</organism>